<dbReference type="Gene3D" id="3.30.70.260">
    <property type="match status" value="1"/>
</dbReference>
<evidence type="ECO:0000313" key="10">
    <source>
        <dbReference type="EMBL" id="OGG56042.1"/>
    </source>
</evidence>
<evidence type="ECO:0000256" key="2">
    <source>
        <dbReference type="ARBA" id="ARBA00005025"/>
    </source>
</evidence>
<dbReference type="UniPathway" id="UPA00047">
    <property type="reaction ID" value="UER00055"/>
</dbReference>
<dbReference type="InterPro" id="IPR045865">
    <property type="entry name" value="ACT-like_dom_sf"/>
</dbReference>
<evidence type="ECO:0000256" key="4">
    <source>
        <dbReference type="ARBA" id="ARBA00011744"/>
    </source>
</evidence>
<dbReference type="AlphaFoldDB" id="A0A1F6D4T0"/>
<dbReference type="UniPathway" id="UPA00049">
    <property type="reaction ID" value="UER00059"/>
</dbReference>
<evidence type="ECO:0000256" key="8">
    <source>
        <dbReference type="ARBA" id="ARBA00048670"/>
    </source>
</evidence>
<gene>
    <name evidence="10" type="ORF">A3F84_16105</name>
</gene>
<dbReference type="GO" id="GO:1990610">
    <property type="term" value="F:acetolactate synthase regulator activity"/>
    <property type="evidence" value="ECO:0007669"/>
    <property type="project" value="InterPro"/>
</dbReference>
<feature type="non-terminal residue" evidence="10">
    <location>
        <position position="78"/>
    </location>
</feature>
<keyword evidence="7" id="KW-0100">Branched-chain amino acid biosynthesis</keyword>
<dbReference type="Pfam" id="PF22629">
    <property type="entry name" value="ACT_AHAS_ss"/>
    <property type="match status" value="1"/>
</dbReference>
<evidence type="ECO:0000256" key="3">
    <source>
        <dbReference type="ARBA" id="ARBA00006341"/>
    </source>
</evidence>
<organism evidence="10 11">
    <name type="scientific">Handelsmanbacteria sp. (strain RIFCSPLOWO2_12_FULL_64_10)</name>
    <dbReference type="NCBI Taxonomy" id="1817868"/>
    <lineage>
        <taxon>Bacteria</taxon>
        <taxon>Candidatus Handelsmaniibacteriota</taxon>
    </lineage>
</organism>
<dbReference type="CDD" id="cd04878">
    <property type="entry name" value="ACT_AHAS"/>
    <property type="match status" value="1"/>
</dbReference>
<reference evidence="10 11" key="1">
    <citation type="journal article" date="2016" name="Nat. Commun.">
        <title>Thousands of microbial genomes shed light on interconnected biogeochemical processes in an aquifer system.</title>
        <authorList>
            <person name="Anantharaman K."/>
            <person name="Brown C.T."/>
            <person name="Hug L.A."/>
            <person name="Sharon I."/>
            <person name="Castelle C.J."/>
            <person name="Probst A.J."/>
            <person name="Thomas B.C."/>
            <person name="Singh A."/>
            <person name="Wilkins M.J."/>
            <person name="Karaoz U."/>
            <person name="Brodie E.L."/>
            <person name="Williams K.H."/>
            <person name="Hubbard S.S."/>
            <person name="Banfield J.F."/>
        </authorList>
    </citation>
    <scope>NUCLEOTIDE SEQUENCE [LARGE SCALE GENOMIC DNA]</scope>
    <source>
        <strain evidence="11">RIFCSPLOWO2_12_FULL_64_10</strain>
    </source>
</reference>
<keyword evidence="6" id="KW-0028">Amino-acid biosynthesis</keyword>
<evidence type="ECO:0000256" key="6">
    <source>
        <dbReference type="ARBA" id="ARBA00022605"/>
    </source>
</evidence>
<dbReference type="EC" id="2.2.1.6" evidence="5"/>
<proteinExistence type="inferred from homology"/>
<name>A0A1F6D4T0_HANXR</name>
<dbReference type="InterPro" id="IPR002912">
    <property type="entry name" value="ACT_dom"/>
</dbReference>
<dbReference type="PANTHER" id="PTHR30239">
    <property type="entry name" value="ACETOLACTATE SYNTHASE SMALL SUBUNIT"/>
    <property type="match status" value="1"/>
</dbReference>
<dbReference type="Proteomes" id="UP000178606">
    <property type="component" value="Unassembled WGS sequence"/>
</dbReference>
<evidence type="ECO:0000256" key="5">
    <source>
        <dbReference type="ARBA" id="ARBA00013145"/>
    </source>
</evidence>
<dbReference type="InterPro" id="IPR054480">
    <property type="entry name" value="AHAS_small-like_ACT"/>
</dbReference>
<protein>
    <recommendedName>
        <fullName evidence="5">acetolactate synthase</fullName>
        <ecNumber evidence="5">2.2.1.6</ecNumber>
    </recommendedName>
</protein>
<dbReference type="PANTHER" id="PTHR30239:SF4">
    <property type="entry name" value="ACETOLACTATE SYNTHASE ISOZYME 1 SMALL SUBUNIT"/>
    <property type="match status" value="1"/>
</dbReference>
<dbReference type="InterPro" id="IPR039557">
    <property type="entry name" value="AHAS_ACT"/>
</dbReference>
<evidence type="ECO:0000259" key="9">
    <source>
        <dbReference type="PROSITE" id="PS51671"/>
    </source>
</evidence>
<comment type="similarity">
    <text evidence="3">Belongs to the acetolactate synthase small subunit family.</text>
</comment>
<evidence type="ECO:0000256" key="1">
    <source>
        <dbReference type="ARBA" id="ARBA00004974"/>
    </source>
</evidence>
<feature type="domain" description="ACT" evidence="9">
    <location>
        <begin position="15"/>
        <end position="78"/>
    </location>
</feature>
<sequence>MSVLATESIPQTRSVLELAVRNHPGVMSHVCGLFSRRGYNVEGILCLPVGDGARSRIWLLVNEDTRLEQMVKQLHRLE</sequence>
<dbReference type="GO" id="GO:0003984">
    <property type="term" value="F:acetolactate synthase activity"/>
    <property type="evidence" value="ECO:0007669"/>
    <property type="project" value="UniProtKB-EC"/>
</dbReference>
<comment type="pathway">
    <text evidence="1">Amino-acid biosynthesis; L-isoleucine biosynthesis; L-isoleucine from 2-oxobutanoate: step 1/4.</text>
</comment>
<comment type="subunit">
    <text evidence="4">Dimer of large and small chains.</text>
</comment>
<dbReference type="SUPFAM" id="SSF55021">
    <property type="entry name" value="ACT-like"/>
    <property type="match status" value="1"/>
</dbReference>
<dbReference type="EMBL" id="MFKF01000052">
    <property type="protein sequence ID" value="OGG56042.1"/>
    <property type="molecule type" value="Genomic_DNA"/>
</dbReference>
<comment type="catalytic activity">
    <reaction evidence="8">
        <text>2 pyruvate + H(+) = (2S)-2-acetolactate + CO2</text>
        <dbReference type="Rhea" id="RHEA:25249"/>
        <dbReference type="ChEBI" id="CHEBI:15361"/>
        <dbReference type="ChEBI" id="CHEBI:15378"/>
        <dbReference type="ChEBI" id="CHEBI:16526"/>
        <dbReference type="ChEBI" id="CHEBI:58476"/>
        <dbReference type="EC" id="2.2.1.6"/>
    </reaction>
</comment>
<accession>A0A1F6D4T0</accession>
<dbReference type="GO" id="GO:0009099">
    <property type="term" value="P:L-valine biosynthetic process"/>
    <property type="evidence" value="ECO:0007669"/>
    <property type="project" value="UniProtKB-UniPathway"/>
</dbReference>
<dbReference type="GO" id="GO:0005829">
    <property type="term" value="C:cytosol"/>
    <property type="evidence" value="ECO:0007669"/>
    <property type="project" value="TreeGrafter"/>
</dbReference>
<dbReference type="GO" id="GO:0009097">
    <property type="term" value="P:isoleucine biosynthetic process"/>
    <property type="evidence" value="ECO:0007669"/>
    <property type="project" value="UniProtKB-UniPathway"/>
</dbReference>
<evidence type="ECO:0000256" key="7">
    <source>
        <dbReference type="ARBA" id="ARBA00023304"/>
    </source>
</evidence>
<comment type="pathway">
    <text evidence="2">Amino-acid biosynthesis; L-valine biosynthesis; L-valine from pyruvate: step 1/4.</text>
</comment>
<evidence type="ECO:0000313" key="11">
    <source>
        <dbReference type="Proteomes" id="UP000178606"/>
    </source>
</evidence>
<dbReference type="PROSITE" id="PS51671">
    <property type="entry name" value="ACT"/>
    <property type="match status" value="1"/>
</dbReference>
<comment type="caution">
    <text evidence="10">The sequence shown here is derived from an EMBL/GenBank/DDBJ whole genome shotgun (WGS) entry which is preliminary data.</text>
</comment>
<dbReference type="InterPro" id="IPR004789">
    <property type="entry name" value="Acetalactate_synth_ssu"/>
</dbReference>